<evidence type="ECO:0000313" key="1">
    <source>
        <dbReference type="EMBL" id="KAL0411533.1"/>
    </source>
</evidence>
<organism evidence="1">
    <name type="scientific">Sesamum latifolium</name>
    <dbReference type="NCBI Taxonomy" id="2727402"/>
    <lineage>
        <taxon>Eukaryota</taxon>
        <taxon>Viridiplantae</taxon>
        <taxon>Streptophyta</taxon>
        <taxon>Embryophyta</taxon>
        <taxon>Tracheophyta</taxon>
        <taxon>Spermatophyta</taxon>
        <taxon>Magnoliopsida</taxon>
        <taxon>eudicotyledons</taxon>
        <taxon>Gunneridae</taxon>
        <taxon>Pentapetalae</taxon>
        <taxon>asterids</taxon>
        <taxon>lamiids</taxon>
        <taxon>Lamiales</taxon>
        <taxon>Pedaliaceae</taxon>
        <taxon>Sesamum</taxon>
    </lineage>
</organism>
<dbReference type="EMBL" id="JACGWN010000013">
    <property type="protein sequence ID" value="KAL0411533.1"/>
    <property type="molecule type" value="Genomic_DNA"/>
</dbReference>
<sequence length="225" mass="24558">MEIDNKASTGGPMIHFGPADAHGVYQQMELGDVQLEPVDTSLYGFAGEVVHPLGQISLPLALGSEPARRTGMVHFLVVDMPSLYNLIQGRPALNTFQTVVSTYHIKFKFPVGDGIGEVRGDQYTAQKCYIEVIKISSNKMEVDIPNKESNKNFSKQEDQRGTVLARVQSVEKLLSSQLVLGEPDKITKIGSQLSPILVGQLTAFLQQNADVFAWTTSDLIGIDPA</sequence>
<proteinExistence type="predicted"/>
<name>A0AAW2U3W3_9LAMI</name>
<reference evidence="1" key="2">
    <citation type="journal article" date="2024" name="Plant">
        <title>Genomic evolution and insights into agronomic trait innovations of Sesamum species.</title>
        <authorList>
            <person name="Miao H."/>
            <person name="Wang L."/>
            <person name="Qu L."/>
            <person name="Liu H."/>
            <person name="Sun Y."/>
            <person name="Le M."/>
            <person name="Wang Q."/>
            <person name="Wei S."/>
            <person name="Zheng Y."/>
            <person name="Lin W."/>
            <person name="Duan Y."/>
            <person name="Cao H."/>
            <person name="Xiong S."/>
            <person name="Wang X."/>
            <person name="Wei L."/>
            <person name="Li C."/>
            <person name="Ma Q."/>
            <person name="Ju M."/>
            <person name="Zhao R."/>
            <person name="Li G."/>
            <person name="Mu C."/>
            <person name="Tian Q."/>
            <person name="Mei H."/>
            <person name="Zhang T."/>
            <person name="Gao T."/>
            <person name="Zhang H."/>
        </authorList>
    </citation>
    <scope>NUCLEOTIDE SEQUENCE</scope>
    <source>
        <strain evidence="1">KEN1</strain>
    </source>
</reference>
<dbReference type="PANTHER" id="PTHR33240:SF8">
    <property type="entry name" value="OS03G0439900 PROTEIN"/>
    <property type="match status" value="1"/>
</dbReference>
<accession>A0AAW2U3W3</accession>
<dbReference type="PANTHER" id="PTHR33240">
    <property type="entry name" value="OS08G0508500 PROTEIN"/>
    <property type="match status" value="1"/>
</dbReference>
<gene>
    <name evidence="1" type="ORF">Slati_3743000</name>
</gene>
<dbReference type="AlphaFoldDB" id="A0AAW2U3W3"/>
<protein>
    <submittedName>
        <fullName evidence="1">Uncharacterized protein</fullName>
    </submittedName>
</protein>
<reference evidence="1" key="1">
    <citation type="submission" date="2020-06" db="EMBL/GenBank/DDBJ databases">
        <authorList>
            <person name="Li T."/>
            <person name="Hu X."/>
            <person name="Zhang T."/>
            <person name="Song X."/>
            <person name="Zhang H."/>
            <person name="Dai N."/>
            <person name="Sheng W."/>
            <person name="Hou X."/>
            <person name="Wei L."/>
        </authorList>
    </citation>
    <scope>NUCLEOTIDE SEQUENCE</scope>
    <source>
        <strain evidence="1">KEN1</strain>
        <tissue evidence="1">Leaf</tissue>
    </source>
</reference>
<comment type="caution">
    <text evidence="1">The sequence shown here is derived from an EMBL/GenBank/DDBJ whole genome shotgun (WGS) entry which is preliminary data.</text>
</comment>